<keyword evidence="4" id="KW-1185">Reference proteome</keyword>
<dbReference type="EMBL" id="CP134184">
    <property type="protein sequence ID" value="WPA96406.1"/>
    <property type="molecule type" value="Genomic_DNA"/>
</dbReference>
<reference evidence="2 4" key="2">
    <citation type="submission" date="2023-09" db="EMBL/GenBank/DDBJ databases">
        <title>Complete-Gapless Cercospora beticola genome.</title>
        <authorList>
            <person name="Wyatt N.A."/>
            <person name="Spanner R.E."/>
            <person name="Bolton M.D."/>
        </authorList>
    </citation>
    <scope>NUCLEOTIDE SEQUENCE [LARGE SCALE GENOMIC DNA]</scope>
    <source>
        <strain evidence="2">Cb09-40</strain>
    </source>
</reference>
<proteinExistence type="predicted"/>
<sequence>MHDQATLRRIRRHAMKDIGFQRRRPKKKRNISIQLEYIEDLTSSMTSGHDSGYASPLLLSPAPAIGGGSIHAFFHLPIELDDIGKGLLANIWTSDYSISCQSAHRPDWFMTGIADEATFYQVLANSELYFEVLCSPQRSQVGQETSLSMYYHQKAVTLQRQRLENVFKTKVTEAMLGTAASLLLYAEMSGNADWWLPQQKGMLEMVRAFEGGLAALDRNRPLRAACSWAELRGAFVLDLSCGLPLPSWWQEEYDRGINGDHGPVILWAAEDPGLREEFFKVFGHVPQWLETLDAVATLAGVVSSRLQKAPGIRQQQDDILLWTDVVAHRLLCLRANDTTLSLDDNQRSILEACRLTFLIFIAVVYRCLGAHPYNTTILIQKQQQRLLRSQSVDWGGLGKLLVWMELIASLEGASFDVMHVPKDTLQQWLLEQQLGLTKLLSHSFNLASVKQVLWLPELFDLKVTAFVKGEWHSEWIKKC</sequence>
<dbReference type="Proteomes" id="UP001302367">
    <property type="component" value="Chromosome 1"/>
</dbReference>
<protein>
    <recommendedName>
        <fullName evidence="5">Transcription factor domain-containing protein</fullName>
    </recommendedName>
</protein>
<dbReference type="PANTHER" id="PTHR37540:SF5">
    <property type="entry name" value="TRANSCRIPTION FACTOR DOMAIN-CONTAINING PROTEIN"/>
    <property type="match status" value="1"/>
</dbReference>
<evidence type="ECO:0000313" key="1">
    <source>
        <dbReference type="EMBL" id="PIB01509.1"/>
    </source>
</evidence>
<accession>A0A2G5I9Q2</accession>
<dbReference type="Proteomes" id="UP000230605">
    <property type="component" value="Chromosome 1"/>
</dbReference>
<dbReference type="PANTHER" id="PTHR37540">
    <property type="entry name" value="TRANSCRIPTION FACTOR (ACR-2), PUTATIVE-RELATED-RELATED"/>
    <property type="match status" value="1"/>
</dbReference>
<reference evidence="1 3" key="1">
    <citation type="submission" date="2015-10" db="EMBL/GenBank/DDBJ databases">
        <title>The cercosporin biosynthetic gene cluster was horizontally transferred to several fungal lineages and shown to be expanded in Cercospora beticola based on microsynteny with recipient genomes.</title>
        <authorList>
            <person name="De Jonge R."/>
            <person name="Ebert M.K."/>
            <person name="Suttle J.C."/>
            <person name="Jurick Ii W.M."/>
            <person name="Secor G.A."/>
            <person name="Thomma B.P."/>
            <person name="Van De Peer Y."/>
            <person name="Bolton M.D."/>
        </authorList>
    </citation>
    <scope>NUCLEOTIDE SEQUENCE [LARGE SCALE GENOMIC DNA]</scope>
    <source>
        <strain evidence="1 3">09-40</strain>
    </source>
</reference>
<evidence type="ECO:0008006" key="5">
    <source>
        <dbReference type="Google" id="ProtNLM"/>
    </source>
</evidence>
<evidence type="ECO:0000313" key="4">
    <source>
        <dbReference type="Proteomes" id="UP001302367"/>
    </source>
</evidence>
<dbReference type="EMBL" id="LKMD01000100">
    <property type="protein sequence ID" value="PIB01509.1"/>
    <property type="molecule type" value="Genomic_DNA"/>
</dbReference>
<organism evidence="1 3">
    <name type="scientific">Cercospora beticola</name>
    <name type="common">Sugarbeet leaf spot fungus</name>
    <dbReference type="NCBI Taxonomy" id="122368"/>
    <lineage>
        <taxon>Eukaryota</taxon>
        <taxon>Fungi</taxon>
        <taxon>Dikarya</taxon>
        <taxon>Ascomycota</taxon>
        <taxon>Pezizomycotina</taxon>
        <taxon>Dothideomycetes</taxon>
        <taxon>Dothideomycetidae</taxon>
        <taxon>Mycosphaerellales</taxon>
        <taxon>Mycosphaerellaceae</taxon>
        <taxon>Cercospora</taxon>
    </lineage>
</organism>
<evidence type="ECO:0000313" key="3">
    <source>
        <dbReference type="Proteomes" id="UP000230605"/>
    </source>
</evidence>
<name>A0A2G5I9Q2_CERBT</name>
<dbReference type="OrthoDB" id="4159781at2759"/>
<gene>
    <name evidence="1" type="ORF">CB0940_00982</name>
    <name evidence="2" type="ORF">RHO25_001013</name>
</gene>
<evidence type="ECO:0000313" key="2">
    <source>
        <dbReference type="EMBL" id="WPA96406.1"/>
    </source>
</evidence>
<dbReference type="AlphaFoldDB" id="A0A2G5I9Q2"/>